<dbReference type="InterPro" id="IPR029047">
    <property type="entry name" value="HSP70_peptide-bd_sf"/>
</dbReference>
<dbReference type="SUPFAM" id="SSF100920">
    <property type="entry name" value="Heat shock protein 70kD (HSP70), peptide-binding domain"/>
    <property type="match status" value="1"/>
</dbReference>
<name>A0A1X0QBF7_9MICR</name>
<evidence type="ECO:0000256" key="4">
    <source>
        <dbReference type="SAM" id="MobiDB-lite"/>
    </source>
</evidence>
<dbReference type="PANTHER" id="PTHR19375">
    <property type="entry name" value="HEAT SHOCK PROTEIN 70KDA"/>
    <property type="match status" value="1"/>
</dbReference>
<evidence type="ECO:0000256" key="2">
    <source>
        <dbReference type="ARBA" id="ARBA00022840"/>
    </source>
</evidence>
<dbReference type="PROSITE" id="PS01036">
    <property type="entry name" value="HSP70_3"/>
    <property type="match status" value="1"/>
</dbReference>
<dbReference type="GO" id="GO:0005524">
    <property type="term" value="F:ATP binding"/>
    <property type="evidence" value="ECO:0007669"/>
    <property type="project" value="UniProtKB-KW"/>
</dbReference>
<protein>
    <submittedName>
        <fullName evidence="5">HSP7A</fullName>
    </submittedName>
</protein>
<proteinExistence type="inferred from homology"/>
<accession>A0A1X0QBF7</accession>
<dbReference type="Proteomes" id="UP000192356">
    <property type="component" value="Unassembled WGS sequence"/>
</dbReference>
<dbReference type="InterPro" id="IPR013126">
    <property type="entry name" value="Hsp_70_fam"/>
</dbReference>
<keyword evidence="6" id="KW-1185">Reference proteome</keyword>
<dbReference type="SUPFAM" id="SSF53067">
    <property type="entry name" value="Actin-like ATPase domain"/>
    <property type="match status" value="2"/>
</dbReference>
<dbReference type="PRINTS" id="PR00301">
    <property type="entry name" value="HEATSHOCK70"/>
</dbReference>
<keyword evidence="2 3" id="KW-0067">ATP-binding</keyword>
<sequence>MIILNNLIRLLVRIENVECVSGTIKKDDIYVGIDLGTTNTCVCFFNKATETTEFLNFGDKVYQPTVPTAIYFDQNGHHTIGYRAKELSINKDGAFIYGYKRVNGLFYNNISFIDRFIKDVSYNVVPHKPKDGANDNPIVAFPIPNGEYHTPTTLNILLLRDIYNKLNEKYNVIATVITTPAYFTEPQQAETKLAAVTAGFPDVKIDKEPSAACVDYAQSYMGTDVKVGEKNVLIFDLGGGTFDLSYLVIDNSKDEEAGKNKVFSSIDVLMYRGDNFLGGENVNSLLFNYIQKNIMKKDELSQRDKLNLGMFVEKFKIEACDMWREDINRIKESTLVKTDKFFDSLNNEYVISMNESKFNEITESFFNNIKKHFIDPVNGMFRPMGNDVLEKPIDKNTIDLVILVGGATRMPKIPSLIREIFGDKKIEISDVIDADKSVARGAALICANRFEGSGLDSIAMQNTTHLHVGIAVVDGSFKAIIPSREPIPCKFSETFTTVEDYQSKVNLRLAMGVRPRFEDNEFIGQLELKIAKPVPKGQCQIKVEMQMTSDFGLKLNASIEGESENAISHTFKNCYKSLDDELVKKLLKDATLYAEEDKEIEAKFKVKSEFESYLEIYKKRVESVKFNGKENVVHRAYVDTHRDFLLQDKKADSALTSDRLKEELESLKKNLEEFEKLAQESGDKVKTDEKKDSDDRRKVEL</sequence>
<dbReference type="Gene3D" id="3.90.640.10">
    <property type="entry name" value="Actin, Chain A, domain 4"/>
    <property type="match status" value="1"/>
</dbReference>
<dbReference type="VEuPathDB" id="MicrosporidiaDB:A0H76_1707"/>
<feature type="region of interest" description="Disordered" evidence="4">
    <location>
        <begin position="677"/>
        <end position="701"/>
    </location>
</feature>
<comment type="caution">
    <text evidence="5">The sequence shown here is derived from an EMBL/GenBank/DDBJ whole genome shotgun (WGS) entry which is preliminary data.</text>
</comment>
<dbReference type="OrthoDB" id="434160at2759"/>
<evidence type="ECO:0000256" key="1">
    <source>
        <dbReference type="ARBA" id="ARBA00022741"/>
    </source>
</evidence>
<reference evidence="5 6" key="1">
    <citation type="journal article" date="2017" name="Environ. Microbiol.">
        <title>Decay of the glycolytic pathway and adaptation to intranuclear parasitism within Enterocytozoonidae microsporidia.</title>
        <authorList>
            <person name="Wiredu Boakye D."/>
            <person name="Jaroenlak P."/>
            <person name="Prachumwat A."/>
            <person name="Williams T.A."/>
            <person name="Bateman K.S."/>
            <person name="Itsathitphaisarn O."/>
            <person name="Sritunyalucksana K."/>
            <person name="Paszkiewicz K.H."/>
            <person name="Moore K.A."/>
            <person name="Stentiford G.D."/>
            <person name="Williams B.A."/>
        </authorList>
    </citation>
    <scope>NUCLEOTIDE SEQUENCE [LARGE SCALE GENOMIC DNA]</scope>
    <source>
        <strain evidence="5 6">GB1</strain>
    </source>
</reference>
<dbReference type="EMBL" id="LVKB01000042">
    <property type="protein sequence ID" value="ORD97097.1"/>
    <property type="molecule type" value="Genomic_DNA"/>
</dbReference>
<dbReference type="AlphaFoldDB" id="A0A1X0QBF7"/>
<dbReference type="Gene3D" id="3.30.420.40">
    <property type="match status" value="2"/>
</dbReference>
<dbReference type="GO" id="GO:0140662">
    <property type="term" value="F:ATP-dependent protein folding chaperone"/>
    <property type="evidence" value="ECO:0007669"/>
    <property type="project" value="InterPro"/>
</dbReference>
<dbReference type="InterPro" id="IPR018181">
    <property type="entry name" value="Heat_shock_70_CS"/>
</dbReference>
<evidence type="ECO:0000256" key="3">
    <source>
        <dbReference type="RuleBase" id="RU003322"/>
    </source>
</evidence>
<dbReference type="Pfam" id="PF00012">
    <property type="entry name" value="HSP70"/>
    <property type="match status" value="1"/>
</dbReference>
<comment type="similarity">
    <text evidence="3">Belongs to the heat shock protein 70 family.</text>
</comment>
<dbReference type="Gene3D" id="2.60.34.10">
    <property type="entry name" value="Substrate Binding Domain Of DNAk, Chain A, domain 1"/>
    <property type="match status" value="1"/>
</dbReference>
<evidence type="ECO:0000313" key="5">
    <source>
        <dbReference type="EMBL" id="ORD97097.1"/>
    </source>
</evidence>
<keyword evidence="1 3" id="KW-0547">Nucleotide-binding</keyword>
<dbReference type="InterPro" id="IPR043129">
    <property type="entry name" value="ATPase_NBD"/>
</dbReference>
<evidence type="ECO:0000313" key="6">
    <source>
        <dbReference type="Proteomes" id="UP000192356"/>
    </source>
</evidence>
<gene>
    <name evidence="5" type="primary">HSP7A</name>
    <name evidence="5" type="ORF">HERIO_1019</name>
</gene>
<dbReference type="VEuPathDB" id="MicrosporidiaDB:HERIO_1019"/>
<organism evidence="5 6">
    <name type="scientific">Hepatospora eriocheir</name>
    <dbReference type="NCBI Taxonomy" id="1081669"/>
    <lineage>
        <taxon>Eukaryota</taxon>
        <taxon>Fungi</taxon>
        <taxon>Fungi incertae sedis</taxon>
        <taxon>Microsporidia</taxon>
        <taxon>Hepatosporidae</taxon>
        <taxon>Hepatospora</taxon>
    </lineage>
</organism>